<reference evidence="2 3" key="1">
    <citation type="journal article" date="2013" name="Genome Announc.">
        <title>Genome Sequence of the Polycyclic Aromatic Hydrocarbon-Degrading Bacterium Strain Marinobacter nanhaiticus D15-8WT.</title>
        <authorList>
            <person name="Cui Z."/>
            <person name="Gao W."/>
            <person name="Li Q."/>
            <person name="Xu G."/>
            <person name="Zheng L."/>
        </authorList>
    </citation>
    <scope>NUCLEOTIDE SEQUENCE [LARGE SCALE GENOMIC DNA]</scope>
    <source>
        <strain evidence="2 3">D15-8W</strain>
    </source>
</reference>
<feature type="domain" description="Cupin type-2" evidence="1">
    <location>
        <begin position="39"/>
        <end position="107"/>
    </location>
</feature>
<accession>N6WQD0</accession>
<sequence>MKPTINRFDPSKEYFFEEGCYILEMSNSADDAALSIARARLEPGCITRLHTLAEQVERYVILDGEGQVEVGDTLAETVAIGDVVIIPPGSPQRIRNIGESDLIFLALCTPRFRREDYRDVDPEPRG</sequence>
<dbReference type="Proteomes" id="UP000013165">
    <property type="component" value="Unassembled WGS sequence"/>
</dbReference>
<evidence type="ECO:0000313" key="2">
    <source>
        <dbReference type="EMBL" id="ENO13237.1"/>
    </source>
</evidence>
<dbReference type="RefSeq" id="WP_004581462.1">
    <property type="nucleotide sequence ID" value="NZ_AP028878.1"/>
</dbReference>
<organism evidence="2 3">
    <name type="scientific">Marinobacter nanhaiticus D15-8W</name>
    <dbReference type="NCBI Taxonomy" id="626887"/>
    <lineage>
        <taxon>Bacteria</taxon>
        <taxon>Pseudomonadati</taxon>
        <taxon>Pseudomonadota</taxon>
        <taxon>Gammaproteobacteria</taxon>
        <taxon>Pseudomonadales</taxon>
        <taxon>Marinobacteraceae</taxon>
        <taxon>Marinobacter</taxon>
    </lineage>
</organism>
<dbReference type="InterPro" id="IPR011051">
    <property type="entry name" value="RmlC_Cupin_sf"/>
</dbReference>
<comment type="caution">
    <text evidence="2">The sequence shown here is derived from an EMBL/GenBank/DDBJ whole genome shotgun (WGS) entry which is preliminary data.</text>
</comment>
<name>N6WQD0_9GAMM</name>
<dbReference type="InterPro" id="IPR014710">
    <property type="entry name" value="RmlC-like_jellyroll"/>
</dbReference>
<dbReference type="OrthoDB" id="7870362at2"/>
<keyword evidence="3" id="KW-1185">Reference proteome</keyword>
<dbReference type="STRING" id="626887.J057_17615"/>
<dbReference type="HOGENOM" id="CLU_129810_1_1_6"/>
<evidence type="ECO:0000313" key="3">
    <source>
        <dbReference type="Proteomes" id="UP000013165"/>
    </source>
</evidence>
<dbReference type="PANTHER" id="PTHR36114:SF1">
    <property type="entry name" value="16.7 KDA PROTEIN IN WHIE LOCUS"/>
    <property type="match status" value="1"/>
</dbReference>
<dbReference type="EMBL" id="APLQ01000014">
    <property type="protein sequence ID" value="ENO13237.1"/>
    <property type="molecule type" value="Genomic_DNA"/>
</dbReference>
<dbReference type="SUPFAM" id="SSF51182">
    <property type="entry name" value="RmlC-like cupins"/>
    <property type="match status" value="1"/>
</dbReference>
<dbReference type="Pfam" id="PF07883">
    <property type="entry name" value="Cupin_2"/>
    <property type="match status" value="1"/>
</dbReference>
<gene>
    <name evidence="2" type="ORF">J057_17615</name>
</gene>
<dbReference type="InterPro" id="IPR052044">
    <property type="entry name" value="PKS_Associated_Protein"/>
</dbReference>
<dbReference type="PANTHER" id="PTHR36114">
    <property type="entry name" value="16.7 KDA PROTEIN IN WHIE LOCUS"/>
    <property type="match status" value="1"/>
</dbReference>
<evidence type="ECO:0000259" key="1">
    <source>
        <dbReference type="Pfam" id="PF07883"/>
    </source>
</evidence>
<dbReference type="AlphaFoldDB" id="N6WQD0"/>
<dbReference type="PATRIC" id="fig|626887.3.peg.3520"/>
<dbReference type="CDD" id="cd02214">
    <property type="entry name" value="cupin_MJ1618"/>
    <property type="match status" value="1"/>
</dbReference>
<dbReference type="eggNOG" id="COG0662">
    <property type="taxonomic scope" value="Bacteria"/>
</dbReference>
<dbReference type="Gene3D" id="2.60.120.10">
    <property type="entry name" value="Jelly Rolls"/>
    <property type="match status" value="1"/>
</dbReference>
<protein>
    <submittedName>
        <fullName evidence="2">Cupin domain-containing protein</fullName>
    </submittedName>
</protein>
<dbReference type="InterPro" id="IPR013096">
    <property type="entry name" value="Cupin_2"/>
</dbReference>
<proteinExistence type="predicted"/>